<feature type="compositionally biased region" description="Basic and acidic residues" evidence="4">
    <location>
        <begin position="226"/>
        <end position="235"/>
    </location>
</feature>
<evidence type="ECO:0000256" key="2">
    <source>
        <dbReference type="ARBA" id="ARBA00022723"/>
    </source>
</evidence>
<dbReference type="PANTHER" id="PTHR46443:SF9">
    <property type="entry name" value="OS10G0422600 PROTEIN"/>
    <property type="match status" value="1"/>
</dbReference>
<dbReference type="OMA" id="MAFCSHE"/>
<dbReference type="Proteomes" id="UP000007015">
    <property type="component" value="Chromosome 10"/>
</dbReference>
<feature type="zinc finger region" description="FLZ-type" evidence="3">
    <location>
        <begin position="374"/>
        <end position="418"/>
    </location>
</feature>
<dbReference type="Pfam" id="PF04570">
    <property type="entry name" value="zf-FLZ"/>
    <property type="match status" value="1"/>
</dbReference>
<dbReference type="PANTHER" id="PTHR46443">
    <property type="entry name" value="FCS-LIKE ZINC FINGER 8"/>
    <property type="match status" value="1"/>
</dbReference>
<keyword evidence="2" id="KW-0479">Metal-binding</keyword>
<evidence type="ECO:0000256" key="1">
    <source>
        <dbReference type="ARBA" id="ARBA00009374"/>
    </source>
</evidence>
<evidence type="ECO:0000313" key="7">
    <source>
        <dbReference type="Proteomes" id="UP000007015"/>
    </source>
</evidence>
<evidence type="ECO:0000256" key="3">
    <source>
        <dbReference type="PROSITE-ProRule" id="PRU01131"/>
    </source>
</evidence>
<dbReference type="HOGENOM" id="CLU_054120_0_0_1"/>
<feature type="compositionally biased region" description="Polar residues" evidence="4">
    <location>
        <begin position="128"/>
        <end position="137"/>
    </location>
</feature>
<feature type="region of interest" description="Disordered" evidence="4">
    <location>
        <begin position="126"/>
        <end position="150"/>
    </location>
</feature>
<dbReference type="Gramene" id="BGIOSGA031894-TA">
    <property type="protein sequence ID" value="BGIOSGA031894-PA"/>
    <property type="gene ID" value="BGIOSGA031894"/>
</dbReference>
<dbReference type="PROSITE" id="PS51795">
    <property type="entry name" value="ZF_FLZ"/>
    <property type="match status" value="1"/>
</dbReference>
<organism evidence="6 7">
    <name type="scientific">Oryza sativa subsp. indica</name>
    <name type="common">Rice</name>
    <dbReference type="NCBI Taxonomy" id="39946"/>
    <lineage>
        <taxon>Eukaryota</taxon>
        <taxon>Viridiplantae</taxon>
        <taxon>Streptophyta</taxon>
        <taxon>Embryophyta</taxon>
        <taxon>Tracheophyta</taxon>
        <taxon>Spermatophyta</taxon>
        <taxon>Magnoliopsida</taxon>
        <taxon>Liliopsida</taxon>
        <taxon>Poales</taxon>
        <taxon>Poaceae</taxon>
        <taxon>BOP clade</taxon>
        <taxon>Oryzoideae</taxon>
        <taxon>Oryzeae</taxon>
        <taxon>Oryzinae</taxon>
        <taxon>Oryza</taxon>
        <taxon>Oryza sativa</taxon>
    </lineage>
</organism>
<evidence type="ECO:0000259" key="5">
    <source>
        <dbReference type="PROSITE" id="PS51795"/>
    </source>
</evidence>
<dbReference type="EMBL" id="CM000135">
    <property type="protein sequence ID" value="EEC66972.1"/>
    <property type="molecule type" value="Genomic_DNA"/>
</dbReference>
<name>B8BGX0_ORYSI</name>
<evidence type="ECO:0000313" key="6">
    <source>
        <dbReference type="EMBL" id="EEC66972.1"/>
    </source>
</evidence>
<reference evidence="6 7" key="1">
    <citation type="journal article" date="2005" name="PLoS Biol.">
        <title>The genomes of Oryza sativa: a history of duplications.</title>
        <authorList>
            <person name="Yu J."/>
            <person name="Wang J."/>
            <person name="Lin W."/>
            <person name="Li S."/>
            <person name="Li H."/>
            <person name="Zhou J."/>
            <person name="Ni P."/>
            <person name="Dong W."/>
            <person name="Hu S."/>
            <person name="Zeng C."/>
            <person name="Zhang J."/>
            <person name="Zhang Y."/>
            <person name="Li R."/>
            <person name="Xu Z."/>
            <person name="Li S."/>
            <person name="Li X."/>
            <person name="Zheng H."/>
            <person name="Cong L."/>
            <person name="Lin L."/>
            <person name="Yin J."/>
            <person name="Geng J."/>
            <person name="Li G."/>
            <person name="Shi J."/>
            <person name="Liu J."/>
            <person name="Lv H."/>
            <person name="Li J."/>
            <person name="Wang J."/>
            <person name="Deng Y."/>
            <person name="Ran L."/>
            <person name="Shi X."/>
            <person name="Wang X."/>
            <person name="Wu Q."/>
            <person name="Li C."/>
            <person name="Ren X."/>
            <person name="Wang J."/>
            <person name="Wang X."/>
            <person name="Li D."/>
            <person name="Liu D."/>
            <person name="Zhang X."/>
            <person name="Ji Z."/>
            <person name="Zhao W."/>
            <person name="Sun Y."/>
            <person name="Zhang Z."/>
            <person name="Bao J."/>
            <person name="Han Y."/>
            <person name="Dong L."/>
            <person name="Ji J."/>
            <person name="Chen P."/>
            <person name="Wu S."/>
            <person name="Liu J."/>
            <person name="Xiao Y."/>
            <person name="Bu D."/>
            <person name="Tan J."/>
            <person name="Yang L."/>
            <person name="Ye C."/>
            <person name="Zhang J."/>
            <person name="Xu J."/>
            <person name="Zhou Y."/>
            <person name="Yu Y."/>
            <person name="Zhang B."/>
            <person name="Zhuang S."/>
            <person name="Wei H."/>
            <person name="Liu B."/>
            <person name="Lei M."/>
            <person name="Yu H."/>
            <person name="Li Y."/>
            <person name="Xu H."/>
            <person name="Wei S."/>
            <person name="He X."/>
            <person name="Fang L."/>
            <person name="Zhang Z."/>
            <person name="Zhang Y."/>
            <person name="Huang X."/>
            <person name="Su Z."/>
            <person name="Tong W."/>
            <person name="Li J."/>
            <person name="Tong Z."/>
            <person name="Li S."/>
            <person name="Ye J."/>
            <person name="Wang L."/>
            <person name="Fang L."/>
            <person name="Lei T."/>
            <person name="Chen C."/>
            <person name="Chen H."/>
            <person name="Xu Z."/>
            <person name="Li H."/>
            <person name="Huang H."/>
            <person name="Zhang F."/>
            <person name="Xu H."/>
            <person name="Li N."/>
            <person name="Zhao C."/>
            <person name="Li S."/>
            <person name="Dong L."/>
            <person name="Huang Y."/>
            <person name="Li L."/>
            <person name="Xi Y."/>
            <person name="Qi Q."/>
            <person name="Li W."/>
            <person name="Zhang B."/>
            <person name="Hu W."/>
            <person name="Zhang Y."/>
            <person name="Tian X."/>
            <person name="Jiao Y."/>
            <person name="Liang X."/>
            <person name="Jin J."/>
            <person name="Gao L."/>
            <person name="Zheng W."/>
            <person name="Hao B."/>
            <person name="Liu S."/>
            <person name="Wang W."/>
            <person name="Yuan L."/>
            <person name="Cao M."/>
            <person name="McDermott J."/>
            <person name="Samudrala R."/>
            <person name="Wang J."/>
            <person name="Wong G.K."/>
            <person name="Yang H."/>
        </authorList>
    </citation>
    <scope>NUCLEOTIDE SEQUENCE [LARGE SCALE GENOMIC DNA]</scope>
    <source>
        <strain evidence="7">cv. 93-11</strain>
    </source>
</reference>
<dbReference type="STRING" id="39946.B8BGX0"/>
<proteinExistence type="inferred from homology"/>
<gene>
    <name evidence="6" type="ORF">OsI_33632</name>
</gene>
<dbReference type="InterPro" id="IPR007650">
    <property type="entry name" value="Zf-FLZ_dom"/>
</dbReference>
<evidence type="ECO:0000256" key="4">
    <source>
        <dbReference type="SAM" id="MobiDB-lite"/>
    </source>
</evidence>
<feature type="domain" description="FLZ-type" evidence="5">
    <location>
        <begin position="374"/>
        <end position="418"/>
    </location>
</feature>
<feature type="region of interest" description="Disordered" evidence="4">
    <location>
        <begin position="164"/>
        <end position="236"/>
    </location>
</feature>
<keyword evidence="7" id="KW-1185">Reference proteome</keyword>
<feature type="compositionally biased region" description="Polar residues" evidence="4">
    <location>
        <begin position="178"/>
        <end position="196"/>
    </location>
</feature>
<dbReference type="InterPro" id="IPR044593">
    <property type="entry name" value="FLZ8/MARD1"/>
</dbReference>
<dbReference type="GO" id="GO:0046872">
    <property type="term" value="F:metal ion binding"/>
    <property type="evidence" value="ECO:0007669"/>
    <property type="project" value="UniProtKB-KW"/>
</dbReference>
<accession>B8BGX0</accession>
<sequence length="420" mass="44898">MELPHMGDPRRLCGSDDVPHVIGGRTADADATMDMDTDTSQFLFGGATAEVVTGEEGVVREAWPARKGKMERGSWKKWWLPAARWEEEDDWITASSACLASLASCRIIAVVIIDFDASISMLRKRAKPSSSSGGSNKQQHEIAFDHGGGGGGAAAISAPKLLVPSSSGEASPEAVLMSPTSTLQTASATSPCSGRTTGAAATAVPFSRRRRHGGGGVGRGPADGDGQCRTHRPWDATRPVGLGLVGALNDDEDDDDGEVDAAPGDAAASSVLTGQIRLRVQTNYYAPCTEFGVKSGGAAVQYAPPPRRRWMSPREMMEEMSEDYTCVIARGANPRTTHIFDNRVVESSGDGEYFPPELWPPSAAGKGDDDGDGDFLRYCHGCSKDLGLGKDIFMYRGEKAFCSHECRYHEMLFDEGIEEL</sequence>
<comment type="similarity">
    <text evidence="1">Belongs to the FLZ family.</text>
</comment>
<feature type="compositionally biased region" description="Gly residues" evidence="4">
    <location>
        <begin position="214"/>
        <end position="223"/>
    </location>
</feature>
<protein>
    <recommendedName>
        <fullName evidence="5">FLZ-type domain-containing protein</fullName>
    </recommendedName>
</protein>
<dbReference type="AlphaFoldDB" id="B8BGX0"/>